<dbReference type="InterPro" id="IPR001128">
    <property type="entry name" value="Cyt_P450"/>
</dbReference>
<dbReference type="InterPro" id="IPR017972">
    <property type="entry name" value="Cyt_P450_CS"/>
</dbReference>
<dbReference type="PANTHER" id="PTHR24305:SF190">
    <property type="entry name" value="P450, PUTATIVE (EUROFUNG)-RELATED"/>
    <property type="match status" value="1"/>
</dbReference>
<proteinExistence type="inferred from homology"/>
<feature type="transmembrane region" description="Helical" evidence="9">
    <location>
        <begin position="12"/>
        <end position="29"/>
    </location>
</feature>
<keyword evidence="11" id="KW-1185">Reference proteome</keyword>
<evidence type="ECO:0000313" key="11">
    <source>
        <dbReference type="Proteomes" id="UP001194746"/>
    </source>
</evidence>
<evidence type="ECO:0000313" key="10">
    <source>
        <dbReference type="EMBL" id="KAF9892137.1"/>
    </source>
</evidence>
<evidence type="ECO:0000256" key="7">
    <source>
        <dbReference type="PIRSR" id="PIRSR602401-1"/>
    </source>
</evidence>
<evidence type="ECO:0000256" key="2">
    <source>
        <dbReference type="ARBA" id="ARBA00010617"/>
    </source>
</evidence>
<dbReference type="SUPFAM" id="SSF48264">
    <property type="entry name" value="Cytochrome P450"/>
    <property type="match status" value="1"/>
</dbReference>
<comment type="cofactor">
    <cofactor evidence="1 7">
        <name>heme</name>
        <dbReference type="ChEBI" id="CHEBI:30413"/>
    </cofactor>
</comment>
<evidence type="ECO:0000256" key="6">
    <source>
        <dbReference type="ARBA" id="ARBA00023033"/>
    </source>
</evidence>
<evidence type="ECO:0008006" key="12">
    <source>
        <dbReference type="Google" id="ProtNLM"/>
    </source>
</evidence>
<keyword evidence="4 8" id="KW-0560">Oxidoreductase</keyword>
<dbReference type="AlphaFoldDB" id="A0AAD4GWQ0"/>
<organism evidence="10 11">
    <name type="scientific">Aspergillus nanangensis</name>
    <dbReference type="NCBI Taxonomy" id="2582783"/>
    <lineage>
        <taxon>Eukaryota</taxon>
        <taxon>Fungi</taxon>
        <taxon>Dikarya</taxon>
        <taxon>Ascomycota</taxon>
        <taxon>Pezizomycotina</taxon>
        <taxon>Eurotiomycetes</taxon>
        <taxon>Eurotiomycetidae</taxon>
        <taxon>Eurotiales</taxon>
        <taxon>Aspergillaceae</taxon>
        <taxon>Aspergillus</taxon>
        <taxon>Aspergillus subgen. Circumdati</taxon>
    </lineage>
</organism>
<keyword evidence="5 7" id="KW-0408">Iron</keyword>
<feature type="binding site" description="axial binding residue" evidence="7">
    <location>
        <position position="462"/>
    </location>
    <ligand>
        <name>heme</name>
        <dbReference type="ChEBI" id="CHEBI:30413"/>
    </ligand>
    <ligandPart>
        <name>Fe</name>
        <dbReference type="ChEBI" id="CHEBI:18248"/>
    </ligandPart>
</feature>
<dbReference type="PRINTS" id="PR00463">
    <property type="entry name" value="EP450I"/>
</dbReference>
<keyword evidence="9" id="KW-0812">Transmembrane</keyword>
<dbReference type="CDD" id="cd11060">
    <property type="entry name" value="CYP57A1-like"/>
    <property type="match status" value="1"/>
</dbReference>
<dbReference type="PROSITE" id="PS00086">
    <property type="entry name" value="CYTOCHROME_P450"/>
    <property type="match status" value="1"/>
</dbReference>
<dbReference type="GO" id="GO:0005506">
    <property type="term" value="F:iron ion binding"/>
    <property type="evidence" value="ECO:0007669"/>
    <property type="project" value="InterPro"/>
</dbReference>
<keyword evidence="9" id="KW-0472">Membrane</keyword>
<evidence type="ECO:0000256" key="3">
    <source>
        <dbReference type="ARBA" id="ARBA00022723"/>
    </source>
</evidence>
<dbReference type="Pfam" id="PF00067">
    <property type="entry name" value="p450"/>
    <property type="match status" value="1"/>
</dbReference>
<dbReference type="PANTHER" id="PTHR24305">
    <property type="entry name" value="CYTOCHROME P450"/>
    <property type="match status" value="1"/>
</dbReference>
<dbReference type="Gene3D" id="1.10.630.10">
    <property type="entry name" value="Cytochrome P450"/>
    <property type="match status" value="1"/>
</dbReference>
<keyword evidence="7 8" id="KW-0349">Heme</keyword>
<gene>
    <name evidence="10" type="ORF">FE257_002543</name>
</gene>
<name>A0AAD4GWQ0_ASPNN</name>
<keyword evidence="6 8" id="KW-0503">Monooxygenase</keyword>
<evidence type="ECO:0000256" key="9">
    <source>
        <dbReference type="SAM" id="Phobius"/>
    </source>
</evidence>
<comment type="caution">
    <text evidence="10">The sequence shown here is derived from an EMBL/GenBank/DDBJ whole genome shotgun (WGS) entry which is preliminary data.</text>
</comment>
<accession>A0AAD4GWQ0</accession>
<dbReference type="InterPro" id="IPR050121">
    <property type="entry name" value="Cytochrome_P450_monoxygenase"/>
</dbReference>
<dbReference type="InterPro" id="IPR036396">
    <property type="entry name" value="Cyt_P450_sf"/>
</dbReference>
<evidence type="ECO:0000256" key="8">
    <source>
        <dbReference type="RuleBase" id="RU000461"/>
    </source>
</evidence>
<comment type="similarity">
    <text evidence="2 8">Belongs to the cytochrome P450 family.</text>
</comment>
<dbReference type="GO" id="GO:0004497">
    <property type="term" value="F:monooxygenase activity"/>
    <property type="evidence" value="ECO:0007669"/>
    <property type="project" value="UniProtKB-KW"/>
</dbReference>
<reference evidence="10" key="1">
    <citation type="journal article" date="2019" name="Beilstein J. Org. Chem.">
        <title>Nanangenines: drimane sesquiterpenoids as the dominant metabolite cohort of a novel Australian fungus, Aspergillus nanangensis.</title>
        <authorList>
            <person name="Lacey H.J."/>
            <person name="Gilchrist C.L.M."/>
            <person name="Crombie A."/>
            <person name="Kalaitzis J.A."/>
            <person name="Vuong D."/>
            <person name="Rutledge P.J."/>
            <person name="Turner P."/>
            <person name="Pitt J.I."/>
            <person name="Lacey E."/>
            <person name="Chooi Y.H."/>
            <person name="Piggott A.M."/>
        </authorList>
    </citation>
    <scope>NUCLEOTIDE SEQUENCE</scope>
    <source>
        <strain evidence="10">MST-FP2251</strain>
    </source>
</reference>
<dbReference type="Proteomes" id="UP001194746">
    <property type="component" value="Unassembled WGS sequence"/>
</dbReference>
<keyword evidence="3 7" id="KW-0479">Metal-binding</keyword>
<protein>
    <recommendedName>
        <fullName evidence="12">Cytochrome P450</fullName>
    </recommendedName>
</protein>
<dbReference type="InterPro" id="IPR002401">
    <property type="entry name" value="Cyt_P450_E_grp-I"/>
</dbReference>
<reference evidence="10" key="2">
    <citation type="submission" date="2020-02" db="EMBL/GenBank/DDBJ databases">
        <authorList>
            <person name="Gilchrist C.L.M."/>
            <person name="Chooi Y.-H."/>
        </authorList>
    </citation>
    <scope>NUCLEOTIDE SEQUENCE</scope>
    <source>
        <strain evidence="10">MST-FP2251</strain>
    </source>
</reference>
<evidence type="ECO:0000256" key="5">
    <source>
        <dbReference type="ARBA" id="ARBA00023004"/>
    </source>
</evidence>
<evidence type="ECO:0000256" key="4">
    <source>
        <dbReference type="ARBA" id="ARBA00023002"/>
    </source>
</evidence>
<evidence type="ECO:0000256" key="1">
    <source>
        <dbReference type="ARBA" id="ARBA00001971"/>
    </source>
</evidence>
<keyword evidence="9" id="KW-1133">Transmembrane helix</keyword>
<dbReference type="GO" id="GO:0016705">
    <property type="term" value="F:oxidoreductase activity, acting on paired donors, with incorporation or reduction of molecular oxygen"/>
    <property type="evidence" value="ECO:0007669"/>
    <property type="project" value="InterPro"/>
</dbReference>
<dbReference type="EMBL" id="VCAU01000014">
    <property type="protein sequence ID" value="KAF9892137.1"/>
    <property type="molecule type" value="Genomic_DNA"/>
</dbReference>
<dbReference type="GO" id="GO:0020037">
    <property type="term" value="F:heme binding"/>
    <property type="evidence" value="ECO:0007669"/>
    <property type="project" value="InterPro"/>
</dbReference>
<sequence length="497" mass="57089">MILTIETLQQTLTILLPLFFLYILSTAIYNRYFHPLRHFPGPFWASLTSLWYCQTIRFGKARNVQHALHRQYGDFVRIGPNYLAVSDPSAIETIFGPKNGAVWRKGNFYDGFDVHIPNARTDSFSERNEAKHSERRRLVASLYTQGNVLKYEPCVDRLIDCFRGKMGELSESGEATDMSVWLTRYTFDVIGEIYHGRREGFGMVRDGRDYNNWCYLMEVMPDIGASVTYLPWGLRTGFFAAHLVFRRARDGLRGMQDVVRQAERSVNQRWNAMQQQDEGDALPNDILTGLLEIVREKGQQVRWTVADVMTEVWAVIWAGSDTTACALNGIFYHLHKNPVKLAKLRREIDAAFDDGRLAYPLRFNDARKLPYLHAVVMESMRVHPSLGFGLPREVPAGGADLCGTFIPENVEVIMNSGAVHFDKRAFGEDADDWIPERWLGDAAVARQMERSMLQFGYGPRMCIGKYISEIEMYKLLPTILKEFEFDLLVDHWDVHAM</sequence>
<dbReference type="PRINTS" id="PR00385">
    <property type="entry name" value="P450"/>
</dbReference>